<keyword evidence="2" id="KW-1185">Reference proteome</keyword>
<dbReference type="Proteomes" id="UP001319045">
    <property type="component" value="Chromosome"/>
</dbReference>
<sequence>MRLFRLPLDISSEFQEELMNKNAQIQMELCRLLAVNNKSITDKKALFTKIGLYSIEDMLSNYSRLDYITTDTMLDIYYHTDNLSIKKHILICIYDYVVGGKSDIKYFASQYETGDLNEMCRNLIQEKNGK</sequence>
<gene>
    <name evidence="1" type="ORF">prwr041_16540</name>
</gene>
<dbReference type="EMBL" id="AP024484">
    <property type="protein sequence ID" value="BCS85761.1"/>
    <property type="molecule type" value="Genomic_DNA"/>
</dbReference>
<accession>A0ABM7NYZ2</accession>
<evidence type="ECO:0000313" key="2">
    <source>
        <dbReference type="Proteomes" id="UP001319045"/>
    </source>
</evidence>
<evidence type="ECO:0000313" key="1">
    <source>
        <dbReference type="EMBL" id="BCS85761.1"/>
    </source>
</evidence>
<proteinExistence type="predicted"/>
<evidence type="ECO:0008006" key="3">
    <source>
        <dbReference type="Google" id="ProtNLM"/>
    </source>
</evidence>
<organism evidence="1 2">
    <name type="scientific">Prevotella herbatica</name>
    <dbReference type="NCBI Taxonomy" id="2801997"/>
    <lineage>
        <taxon>Bacteria</taxon>
        <taxon>Pseudomonadati</taxon>
        <taxon>Bacteroidota</taxon>
        <taxon>Bacteroidia</taxon>
        <taxon>Bacteroidales</taxon>
        <taxon>Prevotellaceae</taxon>
        <taxon>Prevotella</taxon>
    </lineage>
</organism>
<protein>
    <recommendedName>
        <fullName evidence="3">DUF3791 domain-containing protein</fullName>
    </recommendedName>
</protein>
<reference evidence="1 2" key="1">
    <citation type="journal article" date="2022" name="Int. J. Syst. Evol. Microbiol.">
        <title>Prevotella herbatica sp. nov., a plant polysaccharide-decomposing anaerobic bacterium isolated from a methanogenic reactor.</title>
        <authorList>
            <person name="Uek A."/>
            <person name="Tonouchi A."/>
            <person name="Kaku N."/>
            <person name="Ueki K."/>
        </authorList>
    </citation>
    <scope>NUCLEOTIDE SEQUENCE [LARGE SCALE GENOMIC DNA]</scope>
    <source>
        <strain evidence="1 2">WR041</strain>
    </source>
</reference>
<name>A0ABM7NYZ2_9BACT</name>